<evidence type="ECO:0000256" key="1">
    <source>
        <dbReference type="ARBA" id="ARBA00001971"/>
    </source>
</evidence>
<evidence type="ECO:0000256" key="6">
    <source>
        <dbReference type="ARBA" id="ARBA00023004"/>
    </source>
</evidence>
<dbReference type="GO" id="GO:0004497">
    <property type="term" value="F:monooxygenase activity"/>
    <property type="evidence" value="ECO:0007669"/>
    <property type="project" value="UniProtKB-KW"/>
</dbReference>
<dbReference type="GeneID" id="28821489"/>
<dbReference type="PRINTS" id="PR00385">
    <property type="entry name" value="P450"/>
</dbReference>
<dbReference type="OrthoDB" id="1470350at2759"/>
<dbReference type="KEGG" id="psco:LY89DRAFT_642654"/>
<protein>
    <submittedName>
        <fullName evidence="9">Cytochrome P450 monooxygenase-like protein</fullName>
    </submittedName>
</protein>
<dbReference type="CDD" id="cd11061">
    <property type="entry name" value="CYP67-like"/>
    <property type="match status" value="1"/>
</dbReference>
<dbReference type="GO" id="GO:0020037">
    <property type="term" value="F:heme binding"/>
    <property type="evidence" value="ECO:0007669"/>
    <property type="project" value="InterPro"/>
</dbReference>
<keyword evidence="6 8" id="KW-0408">Iron</keyword>
<dbReference type="AlphaFoldDB" id="A0A194XHE1"/>
<dbReference type="InterPro" id="IPR002401">
    <property type="entry name" value="Cyt_P450_E_grp-I"/>
</dbReference>
<sequence length="540" mass="61369">MGMFTLLQQVLSQILFFSATSILCYLVGSVIYNLYFSPLAKYPGPFWAKVSSLPSFYYTFTGYRHIWIWQCHQIYGDTFRYRPDGVIINNPSGYRGIYGNKANVKKGKLYEVAPRNPYHFSTLNTVDRAAHDRKRRILNAAFSDKAIKSAEDFIIKHVDRWCQLLVEDVDSTGWTPAKNMKDITNYLTFDIMGDLAWGKSFELKEPNEDNPLREIPHIISGYLKFFYPLIQSPFLNVWVWLKFRGLNSILERISPPEVKQFHKFVNDTLVERTELEKLRKQGSEENMRKDTFHYLYHAEDPDTGKPAYTMESLYAEAELLILAGADSTGLAIRSFLFYITRNPRAYTRITKEIRTTFGLVDEIKSGQNLSSCYYMRACIDEAMRLTPPGPSESPREVLEGGMEIDGQFFPAGTILGSGEWALFRNEECFGDPGTFRPERWIVDEAGGVSAESVALAQSAFVPFSIGTGSCAGQKLAILELQLTIARLLFLVDLKTPKGNSLGGGAPELGWGRRDRNQYQVADTYMSQTNGPLVQFSKRHI</sequence>
<evidence type="ECO:0000256" key="4">
    <source>
        <dbReference type="ARBA" id="ARBA00022723"/>
    </source>
</evidence>
<keyword evidence="7 9" id="KW-0503">Monooxygenase</keyword>
<keyword evidence="3 8" id="KW-0349">Heme</keyword>
<proteinExistence type="inferred from homology"/>
<dbReference type="InterPro" id="IPR036396">
    <property type="entry name" value="Cyt_P450_sf"/>
</dbReference>
<evidence type="ECO:0000313" key="10">
    <source>
        <dbReference type="Proteomes" id="UP000070700"/>
    </source>
</evidence>
<keyword evidence="5" id="KW-0560">Oxidoreductase</keyword>
<comment type="similarity">
    <text evidence="2">Belongs to the cytochrome P450 family.</text>
</comment>
<dbReference type="Proteomes" id="UP000070700">
    <property type="component" value="Unassembled WGS sequence"/>
</dbReference>
<dbReference type="EMBL" id="KQ947411">
    <property type="protein sequence ID" value="KUJ19544.1"/>
    <property type="molecule type" value="Genomic_DNA"/>
</dbReference>
<dbReference type="InterPro" id="IPR001128">
    <property type="entry name" value="Cyt_P450"/>
</dbReference>
<dbReference type="GO" id="GO:0016705">
    <property type="term" value="F:oxidoreductase activity, acting on paired donors, with incorporation or reduction of molecular oxygen"/>
    <property type="evidence" value="ECO:0007669"/>
    <property type="project" value="InterPro"/>
</dbReference>
<feature type="binding site" description="axial binding residue" evidence="8">
    <location>
        <position position="470"/>
    </location>
    <ligand>
        <name>heme</name>
        <dbReference type="ChEBI" id="CHEBI:30413"/>
    </ligand>
    <ligandPart>
        <name>Fe</name>
        <dbReference type="ChEBI" id="CHEBI:18248"/>
    </ligandPart>
</feature>
<accession>A0A194XHE1</accession>
<evidence type="ECO:0000256" key="7">
    <source>
        <dbReference type="ARBA" id="ARBA00023033"/>
    </source>
</evidence>
<reference evidence="9 10" key="1">
    <citation type="submission" date="2015-10" db="EMBL/GenBank/DDBJ databases">
        <title>Full genome of DAOMC 229536 Phialocephala scopiformis, a fungal endophyte of spruce producing the potent anti-insectan compound rugulosin.</title>
        <authorList>
            <consortium name="DOE Joint Genome Institute"/>
            <person name="Walker A.K."/>
            <person name="Frasz S.L."/>
            <person name="Seifert K.A."/>
            <person name="Miller J.D."/>
            <person name="Mondo S.J."/>
            <person name="Labutti K."/>
            <person name="Lipzen A."/>
            <person name="Dockter R."/>
            <person name="Kennedy M."/>
            <person name="Grigoriev I.V."/>
            <person name="Spatafora J.W."/>
        </authorList>
    </citation>
    <scope>NUCLEOTIDE SEQUENCE [LARGE SCALE GENOMIC DNA]</scope>
    <source>
        <strain evidence="9 10">CBS 120377</strain>
    </source>
</reference>
<evidence type="ECO:0000256" key="2">
    <source>
        <dbReference type="ARBA" id="ARBA00010617"/>
    </source>
</evidence>
<dbReference type="RefSeq" id="XP_018073899.1">
    <property type="nucleotide sequence ID" value="XM_018211763.1"/>
</dbReference>
<gene>
    <name evidence="9" type="ORF">LY89DRAFT_642654</name>
</gene>
<dbReference type="PANTHER" id="PTHR24305:SF237">
    <property type="entry name" value="CYTOCHROME P450 MONOOXYGENASE ATNE-RELATED"/>
    <property type="match status" value="1"/>
</dbReference>
<keyword evidence="10" id="KW-1185">Reference proteome</keyword>
<organism evidence="9 10">
    <name type="scientific">Mollisia scopiformis</name>
    <name type="common">Conifer needle endophyte fungus</name>
    <name type="synonym">Phialocephala scopiformis</name>
    <dbReference type="NCBI Taxonomy" id="149040"/>
    <lineage>
        <taxon>Eukaryota</taxon>
        <taxon>Fungi</taxon>
        <taxon>Dikarya</taxon>
        <taxon>Ascomycota</taxon>
        <taxon>Pezizomycotina</taxon>
        <taxon>Leotiomycetes</taxon>
        <taxon>Helotiales</taxon>
        <taxon>Mollisiaceae</taxon>
        <taxon>Mollisia</taxon>
    </lineage>
</organism>
<dbReference type="SUPFAM" id="SSF48264">
    <property type="entry name" value="Cytochrome P450"/>
    <property type="match status" value="1"/>
</dbReference>
<evidence type="ECO:0000256" key="3">
    <source>
        <dbReference type="ARBA" id="ARBA00022617"/>
    </source>
</evidence>
<evidence type="ECO:0000256" key="8">
    <source>
        <dbReference type="PIRSR" id="PIRSR602401-1"/>
    </source>
</evidence>
<name>A0A194XHE1_MOLSC</name>
<dbReference type="InterPro" id="IPR050121">
    <property type="entry name" value="Cytochrome_P450_monoxygenase"/>
</dbReference>
<dbReference type="Gene3D" id="1.10.630.10">
    <property type="entry name" value="Cytochrome P450"/>
    <property type="match status" value="1"/>
</dbReference>
<comment type="cofactor">
    <cofactor evidence="1 8">
        <name>heme</name>
        <dbReference type="ChEBI" id="CHEBI:30413"/>
    </cofactor>
</comment>
<keyword evidence="4 8" id="KW-0479">Metal-binding</keyword>
<dbReference type="STRING" id="149040.A0A194XHE1"/>
<dbReference type="PANTHER" id="PTHR24305">
    <property type="entry name" value="CYTOCHROME P450"/>
    <property type="match status" value="1"/>
</dbReference>
<dbReference type="Pfam" id="PF00067">
    <property type="entry name" value="p450"/>
    <property type="match status" value="1"/>
</dbReference>
<dbReference type="GO" id="GO:0005506">
    <property type="term" value="F:iron ion binding"/>
    <property type="evidence" value="ECO:0007669"/>
    <property type="project" value="InterPro"/>
</dbReference>
<dbReference type="PRINTS" id="PR00463">
    <property type="entry name" value="EP450I"/>
</dbReference>
<evidence type="ECO:0000313" key="9">
    <source>
        <dbReference type="EMBL" id="KUJ19544.1"/>
    </source>
</evidence>
<evidence type="ECO:0000256" key="5">
    <source>
        <dbReference type="ARBA" id="ARBA00023002"/>
    </source>
</evidence>
<dbReference type="InParanoid" id="A0A194XHE1"/>